<reference evidence="2 3" key="1">
    <citation type="submission" date="2024-06" db="EMBL/GenBank/DDBJ databases">
        <title>The Natural Products Discovery Center: Release of the First 8490 Sequenced Strains for Exploring Actinobacteria Biosynthetic Diversity.</title>
        <authorList>
            <person name="Kalkreuter E."/>
            <person name="Kautsar S.A."/>
            <person name="Yang D."/>
            <person name="Bader C.D."/>
            <person name="Teijaro C.N."/>
            <person name="Fluegel L."/>
            <person name="Davis C.M."/>
            <person name="Simpson J.R."/>
            <person name="Lauterbach L."/>
            <person name="Steele A.D."/>
            <person name="Gui C."/>
            <person name="Meng S."/>
            <person name="Li G."/>
            <person name="Viehrig K."/>
            <person name="Ye F."/>
            <person name="Su P."/>
            <person name="Kiefer A.F."/>
            <person name="Nichols A."/>
            <person name="Cepeda A.J."/>
            <person name="Yan W."/>
            <person name="Fan B."/>
            <person name="Jiang Y."/>
            <person name="Adhikari A."/>
            <person name="Zheng C.-J."/>
            <person name="Schuster L."/>
            <person name="Cowan T.M."/>
            <person name="Smanski M.J."/>
            <person name="Chevrette M.G."/>
            <person name="De Carvalho L.P.S."/>
            <person name="Shen B."/>
        </authorList>
    </citation>
    <scope>NUCLEOTIDE SEQUENCE [LARGE SCALE GENOMIC DNA]</scope>
    <source>
        <strain evidence="2 3">NPDC020594</strain>
    </source>
</reference>
<sequence>MAHLVAEARDVARGLAPSASTARPADKRRCPARRRLRHFGWQHFTGRHNIKKCGTIAAVVNEHPESDDHHGRLVYGG</sequence>
<feature type="compositionally biased region" description="Basic and acidic residues" evidence="1">
    <location>
        <begin position="1"/>
        <end position="12"/>
    </location>
</feature>
<dbReference type="RefSeq" id="WP_158712612.1">
    <property type="nucleotide sequence ID" value="NZ_JBEXDP010000047.1"/>
</dbReference>
<evidence type="ECO:0008006" key="4">
    <source>
        <dbReference type="Google" id="ProtNLM"/>
    </source>
</evidence>
<accession>A0ABV3AMJ6</accession>
<proteinExistence type="predicted"/>
<dbReference type="Proteomes" id="UP001551011">
    <property type="component" value="Unassembled WGS sequence"/>
</dbReference>
<evidence type="ECO:0000256" key="1">
    <source>
        <dbReference type="SAM" id="MobiDB-lite"/>
    </source>
</evidence>
<name>A0ABV3AMJ6_9ACTN</name>
<dbReference type="EMBL" id="JBFAEG010000046">
    <property type="protein sequence ID" value="MEU5713176.1"/>
    <property type="molecule type" value="Genomic_DNA"/>
</dbReference>
<feature type="region of interest" description="Disordered" evidence="1">
    <location>
        <begin position="1"/>
        <end position="30"/>
    </location>
</feature>
<evidence type="ECO:0000313" key="2">
    <source>
        <dbReference type="EMBL" id="MEU5713176.1"/>
    </source>
</evidence>
<keyword evidence="3" id="KW-1185">Reference proteome</keyword>
<gene>
    <name evidence="2" type="ORF">AB0H04_41255</name>
</gene>
<comment type="caution">
    <text evidence="2">The sequence shown here is derived from an EMBL/GenBank/DDBJ whole genome shotgun (WGS) entry which is preliminary data.</text>
</comment>
<evidence type="ECO:0000313" key="3">
    <source>
        <dbReference type="Proteomes" id="UP001551011"/>
    </source>
</evidence>
<protein>
    <recommendedName>
        <fullName evidence="4">Transposase</fullName>
    </recommendedName>
</protein>
<organism evidence="2 3">
    <name type="scientific">Streptomyces flaveolus</name>
    <dbReference type="NCBI Taxonomy" id="67297"/>
    <lineage>
        <taxon>Bacteria</taxon>
        <taxon>Bacillati</taxon>
        <taxon>Actinomycetota</taxon>
        <taxon>Actinomycetes</taxon>
        <taxon>Kitasatosporales</taxon>
        <taxon>Streptomycetaceae</taxon>
        <taxon>Streptomyces</taxon>
    </lineage>
</organism>